<dbReference type="Proteomes" id="UP000198280">
    <property type="component" value="Unassembled WGS sequence"/>
</dbReference>
<evidence type="ECO:0000313" key="2">
    <source>
        <dbReference type="Proteomes" id="UP000198280"/>
    </source>
</evidence>
<sequence length="32" mass="3165">MRRLLGMAADMVTRVGGIGAGVTTVSTATEAA</sequence>
<dbReference type="AlphaFoldDB" id="A0A239MZA1"/>
<accession>A0A239MZA1</accession>
<dbReference type="EMBL" id="FZOF01000029">
    <property type="protein sequence ID" value="SNT47955.1"/>
    <property type="molecule type" value="Genomic_DNA"/>
</dbReference>
<proteinExistence type="predicted"/>
<keyword evidence="2" id="KW-1185">Reference proteome</keyword>
<organism evidence="1 2">
    <name type="scientific">Actinacidiphila glaucinigra</name>
    <dbReference type="NCBI Taxonomy" id="235986"/>
    <lineage>
        <taxon>Bacteria</taxon>
        <taxon>Bacillati</taxon>
        <taxon>Actinomycetota</taxon>
        <taxon>Actinomycetes</taxon>
        <taxon>Kitasatosporales</taxon>
        <taxon>Streptomycetaceae</taxon>
        <taxon>Actinacidiphila</taxon>
    </lineage>
</organism>
<name>A0A239MZA1_9ACTN</name>
<protein>
    <submittedName>
        <fullName evidence="1">Uncharacterized protein</fullName>
    </submittedName>
</protein>
<gene>
    <name evidence="1" type="ORF">SAMN05216252_12961</name>
</gene>
<reference evidence="1 2" key="1">
    <citation type="submission" date="2017-06" db="EMBL/GenBank/DDBJ databases">
        <authorList>
            <person name="Kim H.J."/>
            <person name="Triplett B.A."/>
        </authorList>
    </citation>
    <scope>NUCLEOTIDE SEQUENCE [LARGE SCALE GENOMIC DNA]</scope>
    <source>
        <strain evidence="1 2">CGMCC 4.1858</strain>
    </source>
</reference>
<evidence type="ECO:0000313" key="1">
    <source>
        <dbReference type="EMBL" id="SNT47955.1"/>
    </source>
</evidence>